<gene>
    <name evidence="9" type="ORF">V5F89_07690</name>
</gene>
<evidence type="ECO:0000313" key="10">
    <source>
        <dbReference type="Proteomes" id="UP001335183"/>
    </source>
</evidence>
<protein>
    <recommendedName>
        <fullName evidence="2">NADH:ubiquinone reductase (non-electrogenic)</fullName>
        <ecNumber evidence="2">1.6.5.9</ecNumber>
    </recommendedName>
</protein>
<keyword evidence="5 9" id="KW-0560">Oxidoreductase</keyword>
<dbReference type="PANTHER" id="PTHR43706:SF47">
    <property type="entry name" value="EXTERNAL NADH-UBIQUINONE OXIDOREDUCTASE 1, MITOCHONDRIAL-RELATED"/>
    <property type="match status" value="1"/>
</dbReference>
<accession>A0ABZ2D4B4</accession>
<feature type="domain" description="FAD/NAD(P)-binding" evidence="8">
    <location>
        <begin position="23"/>
        <end position="340"/>
    </location>
</feature>
<dbReference type="PRINTS" id="PR00368">
    <property type="entry name" value="FADPNR"/>
</dbReference>
<comment type="catalytic activity">
    <reaction evidence="7">
        <text>a quinone + NADH + H(+) = a quinol + NAD(+)</text>
        <dbReference type="Rhea" id="RHEA:46160"/>
        <dbReference type="ChEBI" id="CHEBI:15378"/>
        <dbReference type="ChEBI" id="CHEBI:24646"/>
        <dbReference type="ChEBI" id="CHEBI:57540"/>
        <dbReference type="ChEBI" id="CHEBI:57945"/>
        <dbReference type="ChEBI" id="CHEBI:132124"/>
        <dbReference type="EC" id="1.6.5.9"/>
    </reaction>
</comment>
<dbReference type="InterPro" id="IPR036188">
    <property type="entry name" value="FAD/NAD-bd_sf"/>
</dbReference>
<evidence type="ECO:0000256" key="1">
    <source>
        <dbReference type="ARBA" id="ARBA00005272"/>
    </source>
</evidence>
<comment type="similarity">
    <text evidence="1">Belongs to the NADH dehydrogenase family.</text>
</comment>
<dbReference type="EMBL" id="CP144918">
    <property type="protein sequence ID" value="WWA46173.1"/>
    <property type="molecule type" value="Genomic_DNA"/>
</dbReference>
<name>A0ABZ2D4B4_9SPHN</name>
<dbReference type="GO" id="GO:0016491">
    <property type="term" value="F:oxidoreductase activity"/>
    <property type="evidence" value="ECO:0007669"/>
    <property type="project" value="UniProtKB-KW"/>
</dbReference>
<dbReference type="Gene3D" id="3.50.50.100">
    <property type="match status" value="1"/>
</dbReference>
<dbReference type="RefSeq" id="WP_338445075.1">
    <property type="nucleotide sequence ID" value="NZ_CP144918.1"/>
</dbReference>
<evidence type="ECO:0000256" key="3">
    <source>
        <dbReference type="ARBA" id="ARBA00022630"/>
    </source>
</evidence>
<dbReference type="InterPro" id="IPR045024">
    <property type="entry name" value="NDH-2"/>
</dbReference>
<evidence type="ECO:0000256" key="4">
    <source>
        <dbReference type="ARBA" id="ARBA00022827"/>
    </source>
</evidence>
<evidence type="ECO:0000256" key="5">
    <source>
        <dbReference type="ARBA" id="ARBA00023002"/>
    </source>
</evidence>
<dbReference type="PRINTS" id="PR00411">
    <property type="entry name" value="PNDRDTASEI"/>
</dbReference>
<keyword evidence="4" id="KW-0274">FAD</keyword>
<keyword evidence="10" id="KW-1185">Reference proteome</keyword>
<evidence type="ECO:0000256" key="6">
    <source>
        <dbReference type="ARBA" id="ARBA00023027"/>
    </source>
</evidence>
<dbReference type="EC" id="1.6.5.9" evidence="2"/>
<dbReference type="Proteomes" id="UP001335183">
    <property type="component" value="Chromosome"/>
</dbReference>
<reference evidence="9 10" key="1">
    <citation type="submission" date="2024-02" db="EMBL/GenBank/DDBJ databases">
        <title>The whole genome sequence of five bacterial samples isolated from Abu Dhabi Sabkha-shore region.</title>
        <authorList>
            <person name="Sudalaimuthuasari N."/>
            <person name="Sarfraz B."/>
            <person name="Tuyisabe J.D."/>
            <person name="Mugisha Ntwali L.D.M."/>
            <person name="Ali A.I.A.A."/>
            <person name="Almansoori S.Z.A."/>
            <person name="Alajami H.S.A."/>
            <person name="Almeqbaali A.A.S."/>
            <person name="Kundu B."/>
            <person name="Saeed E.E."/>
            <person name="Sukumarinath V."/>
            <person name="Mishra A.K."/>
            <person name="Hazzouri K.M."/>
            <person name="Almaskari R."/>
            <person name="Sharma A.K."/>
            <person name="Amiri K.M.A."/>
        </authorList>
    </citation>
    <scope>NUCLEOTIDE SEQUENCE [LARGE SCALE GENOMIC DNA]</scope>
    <source>
        <strain evidence="10">kcgeb_sd</strain>
    </source>
</reference>
<sequence length="447" mass="48948">MQLNANDYPDIDLTPSGADKRPHVVIVGAGFGGLACARAMGGHAVRVTIVDRHNYHLFVPLLYQVATAALSPADIAEPIRKILRRHENIDVVMGEVGGVDVARRRVLIQEAGYVPYDRLVLATGSKYDYFGNEHWAKYAPGLKTVADARQIRASVLLGFERAEMCRDRDRQKALMTSVIVGGGPTGVEMAGAIAELARWSLRRDFRNIDPRSARIILVEAGPRILAPFPEELARYAHASLERMGVEILTDQAVRDIGPEGALIGDEFVRASTMVWGAGVKASPAAQWLGIEADRQGRIPVGKDLAVEGTEDIYSIGDTALTLDDRGEPLPGLAQVATQQGAHLGKSLVAQLERGAAPAAFRFRNRGNTAIVGRNAAIFDFGKRRLKGRFAWMLWALVHVYLLVGFEQRMLVSLQWLWRWITYQSGARLIAYDPSERGRGSQGSEPPG</sequence>
<evidence type="ECO:0000256" key="2">
    <source>
        <dbReference type="ARBA" id="ARBA00012637"/>
    </source>
</evidence>
<evidence type="ECO:0000259" key="8">
    <source>
        <dbReference type="Pfam" id="PF07992"/>
    </source>
</evidence>
<proteinExistence type="inferred from homology"/>
<keyword evidence="6" id="KW-0520">NAD</keyword>
<dbReference type="Pfam" id="PF07992">
    <property type="entry name" value="Pyr_redox_2"/>
    <property type="match status" value="1"/>
</dbReference>
<dbReference type="InterPro" id="IPR023753">
    <property type="entry name" value="FAD/NAD-binding_dom"/>
</dbReference>
<evidence type="ECO:0000313" key="9">
    <source>
        <dbReference type="EMBL" id="WWA46173.1"/>
    </source>
</evidence>
<dbReference type="PANTHER" id="PTHR43706">
    <property type="entry name" value="NADH DEHYDROGENASE"/>
    <property type="match status" value="1"/>
</dbReference>
<evidence type="ECO:0000256" key="7">
    <source>
        <dbReference type="ARBA" id="ARBA00047599"/>
    </source>
</evidence>
<organism evidence="9 10">
    <name type="scientific">Pelagerythrobacter marensis</name>
    <dbReference type="NCBI Taxonomy" id="543877"/>
    <lineage>
        <taxon>Bacteria</taxon>
        <taxon>Pseudomonadati</taxon>
        <taxon>Pseudomonadota</taxon>
        <taxon>Alphaproteobacteria</taxon>
        <taxon>Sphingomonadales</taxon>
        <taxon>Erythrobacteraceae</taxon>
        <taxon>Pelagerythrobacter</taxon>
    </lineage>
</organism>
<keyword evidence="3" id="KW-0285">Flavoprotein</keyword>
<dbReference type="SUPFAM" id="SSF51905">
    <property type="entry name" value="FAD/NAD(P)-binding domain"/>
    <property type="match status" value="1"/>
</dbReference>